<dbReference type="Proteomes" id="UP000321484">
    <property type="component" value="Unassembled WGS sequence"/>
</dbReference>
<dbReference type="GO" id="GO:0016747">
    <property type="term" value="F:acyltransferase activity, transferring groups other than amino-acyl groups"/>
    <property type="evidence" value="ECO:0007669"/>
    <property type="project" value="TreeGrafter"/>
</dbReference>
<dbReference type="InterPro" id="IPR029058">
    <property type="entry name" value="AB_hydrolase_fold"/>
</dbReference>
<proteinExistence type="predicted"/>
<gene>
    <name evidence="1" type="ORF">AFE02nite_31990</name>
</gene>
<evidence type="ECO:0008006" key="3">
    <source>
        <dbReference type="Google" id="ProtNLM"/>
    </source>
</evidence>
<dbReference type="Gene3D" id="3.40.50.1820">
    <property type="entry name" value="alpha/beta hydrolase"/>
    <property type="match status" value="1"/>
</dbReference>
<comment type="caution">
    <text evidence="1">The sequence shown here is derived from an EMBL/GenBank/DDBJ whole genome shotgun (WGS) entry which is preliminary data.</text>
</comment>
<organism evidence="1 2">
    <name type="scientific">Actinotalea fermentans</name>
    <dbReference type="NCBI Taxonomy" id="43671"/>
    <lineage>
        <taxon>Bacteria</taxon>
        <taxon>Bacillati</taxon>
        <taxon>Actinomycetota</taxon>
        <taxon>Actinomycetes</taxon>
        <taxon>Micrococcales</taxon>
        <taxon>Cellulomonadaceae</taxon>
        <taxon>Actinotalea</taxon>
    </lineage>
</organism>
<accession>A0A511Z1Y7</accession>
<dbReference type="EMBL" id="BJYK01000012">
    <property type="protein sequence ID" value="GEN81465.1"/>
    <property type="molecule type" value="Genomic_DNA"/>
</dbReference>
<dbReference type="SUPFAM" id="SSF53474">
    <property type="entry name" value="alpha/beta-Hydrolases"/>
    <property type="match status" value="1"/>
</dbReference>
<dbReference type="PANTHER" id="PTHR48098:SF1">
    <property type="entry name" value="DIACYLGLYCEROL ACYLTRANSFERASE_MYCOLYLTRANSFERASE AG85A"/>
    <property type="match status" value="1"/>
</dbReference>
<name>A0A511Z1Y7_9CELL</name>
<dbReference type="RefSeq" id="WP_222594421.1">
    <property type="nucleotide sequence ID" value="NZ_BJYK01000012.1"/>
</dbReference>
<sequence length="276" mass="28869">MTPTSVMSVSHLDASTVEQRVEYRVLRPADWTPGETLPLVLHLHGALSSSTSLELARPLYDELWAEGALPRAVVACPSVPTTGGFYIDWPGGPAWETFTARELPEHLAAQYGPFSATGLVGASMGGYAVLKIAFAAPHRFAVVAALSPAVFPGEAPEEVPDRNIPSVLGQLHAAMGGGTGDAGSYTANSVHGRARSNAAALRAAQTPLLLDCGAADEYLLHEGAEHLHGVLTALAVPHTFRLVEGAGHLGPAAETRTREAIRFVGEALQHAHATTA</sequence>
<dbReference type="AlphaFoldDB" id="A0A511Z1Y7"/>
<protein>
    <recommendedName>
        <fullName evidence="3">Esterase</fullName>
    </recommendedName>
</protein>
<dbReference type="Pfam" id="PF00756">
    <property type="entry name" value="Esterase"/>
    <property type="match status" value="1"/>
</dbReference>
<keyword evidence="2" id="KW-1185">Reference proteome</keyword>
<dbReference type="PANTHER" id="PTHR48098">
    <property type="entry name" value="ENTEROCHELIN ESTERASE-RELATED"/>
    <property type="match status" value="1"/>
</dbReference>
<dbReference type="InterPro" id="IPR050583">
    <property type="entry name" value="Mycobacterial_A85_antigen"/>
</dbReference>
<evidence type="ECO:0000313" key="2">
    <source>
        <dbReference type="Proteomes" id="UP000321484"/>
    </source>
</evidence>
<dbReference type="InterPro" id="IPR000801">
    <property type="entry name" value="Esterase-like"/>
</dbReference>
<evidence type="ECO:0000313" key="1">
    <source>
        <dbReference type="EMBL" id="GEN81465.1"/>
    </source>
</evidence>
<reference evidence="1 2" key="1">
    <citation type="submission" date="2019-07" db="EMBL/GenBank/DDBJ databases">
        <title>Whole genome shotgun sequence of Actinotalea fermentans NBRC 105374.</title>
        <authorList>
            <person name="Hosoyama A."/>
            <person name="Uohara A."/>
            <person name="Ohji S."/>
            <person name="Ichikawa N."/>
        </authorList>
    </citation>
    <scope>NUCLEOTIDE SEQUENCE [LARGE SCALE GENOMIC DNA]</scope>
    <source>
        <strain evidence="1 2">NBRC 105374</strain>
    </source>
</reference>